<evidence type="ECO:0000313" key="2">
    <source>
        <dbReference type="Proteomes" id="UP000325440"/>
    </source>
</evidence>
<organism evidence="1 2">
    <name type="scientific">Cinara cedri</name>
    <dbReference type="NCBI Taxonomy" id="506608"/>
    <lineage>
        <taxon>Eukaryota</taxon>
        <taxon>Metazoa</taxon>
        <taxon>Ecdysozoa</taxon>
        <taxon>Arthropoda</taxon>
        <taxon>Hexapoda</taxon>
        <taxon>Insecta</taxon>
        <taxon>Pterygota</taxon>
        <taxon>Neoptera</taxon>
        <taxon>Paraneoptera</taxon>
        <taxon>Hemiptera</taxon>
        <taxon>Sternorrhyncha</taxon>
        <taxon>Aphidomorpha</taxon>
        <taxon>Aphidoidea</taxon>
        <taxon>Aphididae</taxon>
        <taxon>Lachninae</taxon>
        <taxon>Cinara</taxon>
    </lineage>
</organism>
<dbReference type="EMBL" id="CABPRJ010000962">
    <property type="protein sequence ID" value="VVC33028.1"/>
    <property type="molecule type" value="Genomic_DNA"/>
</dbReference>
<proteinExistence type="predicted"/>
<sequence length="115" mass="13495">MPVVKKNRNFLSVTERARKNDNYNTTTINRTRDIIIVVINPPSIPFYMESLVRIINPTMITARSHRVTAFQCDLYRFIEELLISSTELRTHSRGICGLVLLTRIEYQKKKKNIKK</sequence>
<gene>
    <name evidence="1" type="ORF">CINCED_3A018197</name>
</gene>
<accession>A0A5E4MNC9</accession>
<dbReference type="AlphaFoldDB" id="A0A5E4MNC9"/>
<dbReference type="Proteomes" id="UP000325440">
    <property type="component" value="Unassembled WGS sequence"/>
</dbReference>
<keyword evidence="2" id="KW-1185">Reference proteome</keyword>
<name>A0A5E4MNC9_9HEMI</name>
<evidence type="ECO:0000313" key="1">
    <source>
        <dbReference type="EMBL" id="VVC33028.1"/>
    </source>
</evidence>
<protein>
    <submittedName>
        <fullName evidence="1">Uncharacterized protein</fullName>
    </submittedName>
</protein>
<reference evidence="1 2" key="1">
    <citation type="submission" date="2019-08" db="EMBL/GenBank/DDBJ databases">
        <authorList>
            <person name="Alioto T."/>
            <person name="Alioto T."/>
            <person name="Gomez Garrido J."/>
        </authorList>
    </citation>
    <scope>NUCLEOTIDE SEQUENCE [LARGE SCALE GENOMIC DNA]</scope>
</reference>